<evidence type="ECO:0000256" key="3">
    <source>
        <dbReference type="ARBA" id="ARBA00022833"/>
    </source>
</evidence>
<dbReference type="EMBL" id="LGRX02010418">
    <property type="protein sequence ID" value="KAK3270391.1"/>
    <property type="molecule type" value="Genomic_DNA"/>
</dbReference>
<dbReference type="Gene3D" id="6.10.140.2220">
    <property type="match status" value="1"/>
</dbReference>
<keyword evidence="1" id="KW-0479">Metal-binding</keyword>
<dbReference type="Proteomes" id="UP001190700">
    <property type="component" value="Unassembled WGS sequence"/>
</dbReference>
<keyword evidence="2 4" id="KW-0863">Zinc-finger</keyword>
<dbReference type="Pfam" id="PF01753">
    <property type="entry name" value="zf-MYND"/>
    <property type="match status" value="1"/>
</dbReference>
<keyword evidence="8" id="KW-1185">Reference proteome</keyword>
<dbReference type="PROSITE" id="PS01360">
    <property type="entry name" value="ZF_MYND_1"/>
    <property type="match status" value="1"/>
</dbReference>
<protein>
    <recommendedName>
        <fullName evidence="5">MYND-type domain-containing protein</fullName>
    </recommendedName>
</protein>
<keyword evidence="3" id="KW-0862">Zinc</keyword>
<sequence>MPQVDPISQIEAIPETERTPHQRSVLESNSILLQLSDSAKSTVALIGNVSDLSPEQERVLMKSACMVINAFWTCHRLVVKEEVLLSIATLINLFPDEHLAAPAEDCSGSDAARNISYMLCTFFTLRQLGDLGKAANVSVHLGKALEQFNSDNLEEADSTLESLGSSLSQVWFMFLIQRYRLQMSLYQTKGAKTTKPELAITFSVLENITNRMDVLFATHPETKYMQLHSRMAYREDHHMPLNLTDIYEHAVAAIEAADKVEDEVLQAAARYIIGYMLLQGGHGRDSVPVVEFKKVVTEAEGFEKVAARGGFGEMVVAGCSTARTVTLKMKKVFDAKPDGESEAPLLEITSEPLPGNDSCHHCHLQSDLTIKTQKLLKCGQCGCAYYCSKECQKMAWKTHRAHCVVLKQRAQARETNVKAG</sequence>
<reference evidence="7 8" key="1">
    <citation type="journal article" date="2015" name="Genome Biol. Evol.">
        <title>Comparative Genomics of a Bacterivorous Green Alga Reveals Evolutionary Causalities and Consequences of Phago-Mixotrophic Mode of Nutrition.</title>
        <authorList>
            <person name="Burns J.A."/>
            <person name="Paasch A."/>
            <person name="Narechania A."/>
            <person name="Kim E."/>
        </authorList>
    </citation>
    <scope>NUCLEOTIDE SEQUENCE [LARGE SCALE GENOMIC DNA]</scope>
    <source>
        <strain evidence="7">PLY_AMNH</strain>
    </source>
</reference>
<evidence type="ECO:0000259" key="5">
    <source>
        <dbReference type="PROSITE" id="PS50865"/>
    </source>
</evidence>
<dbReference type="EMBL" id="LGRX02009239">
    <property type="protein sequence ID" value="KAK3271975.1"/>
    <property type="molecule type" value="Genomic_DNA"/>
</dbReference>
<evidence type="ECO:0000313" key="6">
    <source>
        <dbReference type="EMBL" id="KAK3270391.1"/>
    </source>
</evidence>
<gene>
    <name evidence="7" type="ORF">CYMTET_19702</name>
    <name evidence="6" type="ORF">CYMTET_21209</name>
</gene>
<dbReference type="InterPro" id="IPR002893">
    <property type="entry name" value="Znf_MYND"/>
</dbReference>
<reference evidence="7" key="2">
    <citation type="submission" date="2023-06" db="EMBL/GenBank/DDBJ databases">
        <title>Long-read-based genome assembly of the green algal bacterivore Cymbomonas tetramitiformis.</title>
        <authorList>
            <person name="Gyaltshen Y."/>
            <person name="Rozenberg A."/>
            <person name="Paasch A."/>
            <person name="Burns J.A."/>
            <person name="Warring S."/>
            <person name="Larson R."/>
            <person name="Maurer-Alcala X."/>
            <person name="Dacks J."/>
            <person name="Kim E."/>
        </authorList>
    </citation>
    <scope>NUCLEOTIDE SEQUENCE</scope>
    <source>
        <strain evidence="7">PLY_AMNH</strain>
    </source>
</reference>
<dbReference type="GO" id="GO:0008270">
    <property type="term" value="F:zinc ion binding"/>
    <property type="evidence" value="ECO:0007669"/>
    <property type="project" value="UniProtKB-KW"/>
</dbReference>
<organism evidence="7 8">
    <name type="scientific">Cymbomonas tetramitiformis</name>
    <dbReference type="NCBI Taxonomy" id="36881"/>
    <lineage>
        <taxon>Eukaryota</taxon>
        <taxon>Viridiplantae</taxon>
        <taxon>Chlorophyta</taxon>
        <taxon>Pyramimonadophyceae</taxon>
        <taxon>Pyramimonadales</taxon>
        <taxon>Pyramimonadaceae</taxon>
        <taxon>Cymbomonas</taxon>
    </lineage>
</organism>
<evidence type="ECO:0000256" key="1">
    <source>
        <dbReference type="ARBA" id="ARBA00022723"/>
    </source>
</evidence>
<evidence type="ECO:0000313" key="7">
    <source>
        <dbReference type="EMBL" id="KAK3271975.1"/>
    </source>
</evidence>
<evidence type="ECO:0000256" key="4">
    <source>
        <dbReference type="PROSITE-ProRule" id="PRU00134"/>
    </source>
</evidence>
<accession>A0AAE0G5G4</accession>
<proteinExistence type="predicted"/>
<dbReference type="Gene3D" id="2.170.270.10">
    <property type="entry name" value="SET domain"/>
    <property type="match status" value="1"/>
</dbReference>
<dbReference type="PROSITE" id="PS50865">
    <property type="entry name" value="ZF_MYND_2"/>
    <property type="match status" value="1"/>
</dbReference>
<dbReference type="AlphaFoldDB" id="A0AAE0G5G4"/>
<name>A0AAE0G5G4_9CHLO</name>
<feature type="domain" description="MYND-type" evidence="5">
    <location>
        <begin position="359"/>
        <end position="403"/>
    </location>
</feature>
<dbReference type="SUPFAM" id="SSF144232">
    <property type="entry name" value="HIT/MYND zinc finger-like"/>
    <property type="match status" value="1"/>
</dbReference>
<dbReference type="InterPro" id="IPR046341">
    <property type="entry name" value="SET_dom_sf"/>
</dbReference>
<evidence type="ECO:0000313" key="8">
    <source>
        <dbReference type="Proteomes" id="UP001190700"/>
    </source>
</evidence>
<evidence type="ECO:0000256" key="2">
    <source>
        <dbReference type="ARBA" id="ARBA00022771"/>
    </source>
</evidence>
<comment type="caution">
    <text evidence="7">The sequence shown here is derived from an EMBL/GenBank/DDBJ whole genome shotgun (WGS) entry which is preliminary data.</text>
</comment>